<dbReference type="InterPro" id="IPR036691">
    <property type="entry name" value="Endo/exonu/phosph_ase_sf"/>
</dbReference>
<reference evidence="1" key="2">
    <citation type="submission" date="2016-06" db="EMBL/GenBank/DDBJ databases">
        <title>The genome of a short-lived fish provides insights into sex chromosome evolution and the genetic control of aging.</title>
        <authorList>
            <person name="Reichwald K."/>
            <person name="Felder M."/>
            <person name="Petzold A."/>
            <person name="Koch P."/>
            <person name="Groth M."/>
            <person name="Platzer M."/>
        </authorList>
    </citation>
    <scope>NUCLEOTIDE SEQUENCE</scope>
    <source>
        <tissue evidence="1">Brain</tissue>
    </source>
</reference>
<feature type="non-terminal residue" evidence="1">
    <location>
        <position position="202"/>
    </location>
</feature>
<reference evidence="1" key="1">
    <citation type="submission" date="2016-05" db="EMBL/GenBank/DDBJ databases">
        <authorList>
            <person name="Lavstsen T."/>
            <person name="Jespersen J.S."/>
        </authorList>
    </citation>
    <scope>NUCLEOTIDE SEQUENCE</scope>
    <source>
        <tissue evidence="1">Brain</tissue>
    </source>
</reference>
<dbReference type="PANTHER" id="PTHR33776:SF3">
    <property type="entry name" value="PHD-TYPE DOMAIN-CONTAINING PROTEIN"/>
    <property type="match status" value="1"/>
</dbReference>
<gene>
    <name evidence="1" type="primary">Nfu_g_1_025323</name>
</gene>
<dbReference type="EMBL" id="HAEF01009815">
    <property type="protein sequence ID" value="SBR49235.1"/>
    <property type="molecule type" value="Transcribed_RNA"/>
</dbReference>
<accession>A0A1A8LWS8</accession>
<dbReference type="AlphaFoldDB" id="A0A1A8LWS8"/>
<dbReference type="Gene3D" id="3.60.10.10">
    <property type="entry name" value="Endonuclease/exonuclease/phosphatase"/>
    <property type="match status" value="1"/>
</dbReference>
<evidence type="ECO:0000313" key="1">
    <source>
        <dbReference type="EMBL" id="SBR49235.1"/>
    </source>
</evidence>
<feature type="non-terminal residue" evidence="1">
    <location>
        <position position="1"/>
    </location>
</feature>
<dbReference type="PANTHER" id="PTHR33776">
    <property type="entry name" value="ENDO/EXONUCLEASE/PHOSPHATASE DOMAIN-CONTAINING PROTEIN"/>
    <property type="match status" value="1"/>
</dbReference>
<name>A0A1A8LWS8_9TELE</name>
<sequence length="202" mass="22328">TTPGYAYTSKSRGSRGGGLVVIHRETWNVLPVHVPALSSMECLAFQLPGPTLTIIAVIYLPPKPYPDFLSQFASLLTHLSTLSSKEMLLGDFNIQMDNDTLPISKDFSSCLLRHGLQHIDTPTHTKGHILDDLDMICCSGLTPLNCSVTDLHLSDHFFLSLSVQLPLCHTKTTRLIHFRKIKDINLDTLSSQLLSLSFSVLS</sequence>
<organism evidence="1">
    <name type="scientific">Nothobranchius pienaari</name>
    <dbReference type="NCBI Taxonomy" id="704102"/>
    <lineage>
        <taxon>Eukaryota</taxon>
        <taxon>Metazoa</taxon>
        <taxon>Chordata</taxon>
        <taxon>Craniata</taxon>
        <taxon>Vertebrata</taxon>
        <taxon>Euteleostomi</taxon>
        <taxon>Actinopterygii</taxon>
        <taxon>Neopterygii</taxon>
        <taxon>Teleostei</taxon>
        <taxon>Neoteleostei</taxon>
        <taxon>Acanthomorphata</taxon>
        <taxon>Ovalentaria</taxon>
        <taxon>Atherinomorphae</taxon>
        <taxon>Cyprinodontiformes</taxon>
        <taxon>Nothobranchiidae</taxon>
        <taxon>Nothobranchius</taxon>
    </lineage>
</organism>
<evidence type="ECO:0008006" key="2">
    <source>
        <dbReference type="Google" id="ProtNLM"/>
    </source>
</evidence>
<protein>
    <recommendedName>
        <fullName evidence="2">Endonuclease/exonuclease/phosphatase domain-containing protein</fullName>
    </recommendedName>
</protein>
<proteinExistence type="predicted"/>
<dbReference type="SUPFAM" id="SSF56219">
    <property type="entry name" value="DNase I-like"/>
    <property type="match status" value="1"/>
</dbReference>